<feature type="non-terminal residue" evidence="1">
    <location>
        <position position="1005"/>
    </location>
</feature>
<organism evidence="1 2">
    <name type="scientific">Erythranthe guttata</name>
    <name type="common">Yellow monkey flower</name>
    <name type="synonym">Mimulus guttatus</name>
    <dbReference type="NCBI Taxonomy" id="4155"/>
    <lineage>
        <taxon>Eukaryota</taxon>
        <taxon>Viridiplantae</taxon>
        <taxon>Streptophyta</taxon>
        <taxon>Embryophyta</taxon>
        <taxon>Tracheophyta</taxon>
        <taxon>Spermatophyta</taxon>
        <taxon>Magnoliopsida</taxon>
        <taxon>eudicotyledons</taxon>
        <taxon>Gunneridae</taxon>
        <taxon>Pentapetalae</taxon>
        <taxon>asterids</taxon>
        <taxon>lamiids</taxon>
        <taxon>Lamiales</taxon>
        <taxon>Phrymaceae</taxon>
        <taxon>Erythranthe</taxon>
    </lineage>
</organism>
<keyword evidence="2" id="KW-1185">Reference proteome</keyword>
<dbReference type="eggNOG" id="KOG0839">
    <property type="taxonomic scope" value="Eukaryota"/>
</dbReference>
<dbReference type="STRING" id="4155.A0A022RK75"/>
<proteinExistence type="predicted"/>
<dbReference type="SUPFAM" id="SSF48371">
    <property type="entry name" value="ARM repeat"/>
    <property type="match status" value="1"/>
</dbReference>
<dbReference type="PANTHER" id="PTHR12029:SF11">
    <property type="entry name" value="METHYLTRANSFERASE TARBP1-RELATED"/>
    <property type="match status" value="1"/>
</dbReference>
<dbReference type="Proteomes" id="UP000030748">
    <property type="component" value="Unassembled WGS sequence"/>
</dbReference>
<sequence>MVESEWRNCVLTYVAALSHFLKKSGTHHMHTFVWKVWIPLLKLTHTYDYELFNEVTSLFLDVIIGTDSWEVLEETVVPLMLRSIGQSMGVFKSAELAIYNWSGHTIFERSIDKDLSSKSFDNSRRKLTEKYIPTDFSVSNSYDFPLSMSCNTLTLTLDAALRNKHEGIVSGSTSTNGSQAILFAGNMLWDLCNLSLQMLSQSFEHRSSAIRFLLPFIFKSFAHNHSFQVAAPGTPRVLTRKEFFMKIWKCCKLLFSLGSLERRDAYDILSLYLSSSSTDELKDVSGREEINELKSDQGFWDEIKRGLLDKENSVRKHSLYIVKTTLTLSNEGKCFSGVLEEVADESGSESRMIGKKGRWADKEAQSLGVGKICNQNELNFTGWHRWEAFFFLYEMLEEYGTHLVEAAWNHQIMLWLRSLFSSESSVNSVNEELYHNQMGTADQIFQWLAILWERGFCHDNPQVRCLVMQSFLAVEWENYGGCVKLVPKDFIIGPLIRGLNDPVHHKEFGVKEVYSSSIIKAAARFMCQYASYMKERQHVSFLIDLSSVPKSHSFGRAGLICLVECIASAACGNSRHNYHDINQFIHATDGILVESAPNSCQIDRADLLDVLRFVLECGKQHFNPKYRLRVCEKILAAAASMMTGSDVPLEILFHFISGVPREYTDHGGSLRYAVQKWLRCPNMQLLKAIDGFPSNFISNQHPLDSSLFTYDDEELEAWGSEAKRWARVLFLVAEGREHFDPILKFIQDQGDEVCKQKNYSEWVAVKFFILISSLVEELQVIQERTAICRVTKKMDRELVRSLVDNPSFTEESIIFDKFAAVLFSFLEELVSFAKLSCSFFWSGVITEDMMLPSSIRGKLGGPSQRRLSSSLCTSVVEAITCIKTLAYVMRWCEQFRTGVLTNSAQTFLWKFCWKTITTPAPKSEVEAEICLASYEACAYTLKDLGFVFSPLSLDLVTSTNKSFPSETDGKSMLDVFVSAFVYNIDNVIDGGQLARTRRAVLMNSK</sequence>
<dbReference type="InterPro" id="IPR045330">
    <property type="entry name" value="TRM3/TARBP1"/>
</dbReference>
<reference evidence="1 2" key="1">
    <citation type="journal article" date="2013" name="Proc. Natl. Acad. Sci. U.S.A.">
        <title>Fine-scale variation in meiotic recombination in Mimulus inferred from population shotgun sequencing.</title>
        <authorList>
            <person name="Hellsten U."/>
            <person name="Wright K.M."/>
            <person name="Jenkins J."/>
            <person name="Shu S."/>
            <person name="Yuan Y."/>
            <person name="Wessler S.R."/>
            <person name="Schmutz J."/>
            <person name="Willis J.H."/>
            <person name="Rokhsar D.S."/>
        </authorList>
    </citation>
    <scope>NUCLEOTIDE SEQUENCE [LARGE SCALE GENOMIC DNA]</scope>
    <source>
        <strain evidence="2">cv. DUN x IM62</strain>
    </source>
</reference>
<name>A0A022RK75_ERYGU</name>
<evidence type="ECO:0000313" key="1">
    <source>
        <dbReference type="EMBL" id="EYU40837.1"/>
    </source>
</evidence>
<evidence type="ECO:0000313" key="2">
    <source>
        <dbReference type="Proteomes" id="UP000030748"/>
    </source>
</evidence>
<dbReference type="PANTHER" id="PTHR12029">
    <property type="entry name" value="RNA METHYLTRANSFERASE"/>
    <property type="match status" value="1"/>
</dbReference>
<dbReference type="InterPro" id="IPR016024">
    <property type="entry name" value="ARM-type_fold"/>
</dbReference>
<protein>
    <submittedName>
        <fullName evidence="1">Uncharacterized protein</fullName>
    </submittedName>
</protein>
<dbReference type="AlphaFoldDB" id="A0A022RK75"/>
<gene>
    <name evidence="1" type="ORF">MIMGU_mgv1a022707mg</name>
</gene>
<dbReference type="EMBL" id="KI630373">
    <property type="protein sequence ID" value="EYU40837.1"/>
    <property type="molecule type" value="Genomic_DNA"/>
</dbReference>
<accession>A0A022RK75</accession>